<evidence type="ECO:0000313" key="3">
    <source>
        <dbReference type="EMBL" id="SDZ56251.1"/>
    </source>
</evidence>
<dbReference type="GO" id="GO:0005737">
    <property type="term" value="C:cytoplasm"/>
    <property type="evidence" value="ECO:0007669"/>
    <property type="project" value="TreeGrafter"/>
</dbReference>
<reference evidence="4" key="1">
    <citation type="submission" date="2016-10" db="EMBL/GenBank/DDBJ databases">
        <authorList>
            <person name="Varghese N."/>
            <person name="Submissions S."/>
        </authorList>
    </citation>
    <scope>NUCLEOTIDE SEQUENCE [LARGE SCALE GENOMIC DNA]</scope>
    <source>
        <strain evidence="4">SP</strain>
    </source>
</reference>
<keyword evidence="4" id="KW-1185">Reference proteome</keyword>
<name>A0A1H3U2G9_9BACI</name>
<dbReference type="GO" id="GO:0016791">
    <property type="term" value="F:phosphatase activity"/>
    <property type="evidence" value="ECO:0007669"/>
    <property type="project" value="TreeGrafter"/>
</dbReference>
<feature type="domain" description="Calcineurin-like phosphoesterase" evidence="1">
    <location>
        <begin position="199"/>
        <end position="399"/>
    </location>
</feature>
<dbReference type="Pfam" id="PF00149">
    <property type="entry name" value="Metallophos"/>
    <property type="match status" value="1"/>
</dbReference>
<evidence type="ECO:0000259" key="2">
    <source>
        <dbReference type="Pfam" id="PF16542"/>
    </source>
</evidence>
<evidence type="ECO:0000313" key="4">
    <source>
        <dbReference type="Proteomes" id="UP000198935"/>
    </source>
</evidence>
<dbReference type="InterPro" id="IPR029052">
    <property type="entry name" value="Metallo-depent_PP-like"/>
</dbReference>
<dbReference type="STRING" id="1503961.SAMN05421736_11763"/>
<sequence>MRITLPHAGIVLLIGPSNSGKSHLVKHLISENILSASEAVSSDTYRVLVSDTEFINWRGKPQEEADSIYDTYQAISREAFAILDATVEARCRLNKLTFVDATHLRPDDRKRYLDIARINHVPIIAVVLDIPLETLLQRDDQRDSPRGKRRIKQQYQLFTKEKRLLKKEHFLATYFVKNTAELAFERRSNPIERDIQHGIDIIGDIHGCYDEMIQLLENLGYVKNDEQLYLHPAGRKFVSIGDCMSRGSRSLDTMLFFTRHINNGLAYMIDSNHGWKIARWLDGKNVVLNHGDEKVAEEFSEYERKHGAGAAAALKQDIKTVLLKAPSHYVFTRNGTAVLVCVHAGIKDKYIGKQSKRISDFCRYGDTDGFDEQGKPIRKDWFLHHQTKACIVWGHDPKPQPLLINNTVNIDQGVVFGGKLTAFRYPEKEFVAVDAAMDYSGDADSNPLKELESKRLDPPNIAKFINGYTVLTEAAGDIHIPQDAVKSAVDTMSHYTIPVENLIYLPPTMSPAPSPSSLEGYLEHPAEAIAYYRSHGVQRLIAEKKHMGSRAILFLFKDRAAGKKHVGFETEGVIYTRTGRRFFPASMEAAVLRKINQALHAGRYFEKYKTEFVLLDAEIMPWNLKASELIRHQYAHVSETAILDRQLLEQKLAEAVKSNGKVAEWRKEYRHKLDNAAAFQAIFQKYCWDVDDPDQIEIAPFHVLAHSEETFFDRSHLWHMERNRELAGYSPLFVETAFKVIDDAASEAAVIQWWEEITAEGHEGIVIKPEAFIAKEKNKLLQPAIKVRGRNYLRIIYGMDYLEPENLRRLKKRNTGKKQRLALKEFALGIEGIRRFVNRESIDRVHECVLGTLALESDPADPRL</sequence>
<organism evidence="3 4">
    <name type="scientific">Evansella caseinilytica</name>
    <dbReference type="NCBI Taxonomy" id="1503961"/>
    <lineage>
        <taxon>Bacteria</taxon>
        <taxon>Bacillati</taxon>
        <taxon>Bacillota</taxon>
        <taxon>Bacilli</taxon>
        <taxon>Bacillales</taxon>
        <taxon>Bacillaceae</taxon>
        <taxon>Evansella</taxon>
    </lineage>
</organism>
<dbReference type="Gene3D" id="3.40.50.300">
    <property type="entry name" value="P-loop containing nucleotide triphosphate hydrolases"/>
    <property type="match status" value="1"/>
</dbReference>
<dbReference type="Gene3D" id="3.60.21.10">
    <property type="match status" value="1"/>
</dbReference>
<dbReference type="Pfam" id="PF13671">
    <property type="entry name" value="AAA_33"/>
    <property type="match status" value="1"/>
</dbReference>
<dbReference type="SUPFAM" id="SSF56300">
    <property type="entry name" value="Metallo-dependent phosphatases"/>
    <property type="match status" value="1"/>
</dbReference>
<dbReference type="SUPFAM" id="SSF56091">
    <property type="entry name" value="DNA ligase/mRNA capping enzyme, catalytic domain"/>
    <property type="match status" value="1"/>
</dbReference>
<dbReference type="PANTHER" id="PTHR42850">
    <property type="entry name" value="METALLOPHOSPHOESTERASE"/>
    <property type="match status" value="1"/>
</dbReference>
<dbReference type="AlphaFoldDB" id="A0A1H3U2G9"/>
<dbReference type="InterPro" id="IPR032380">
    <property type="entry name" value="PNKP_ligase_dom"/>
</dbReference>
<dbReference type="Pfam" id="PF16542">
    <property type="entry name" value="PNKP_ligase"/>
    <property type="match status" value="1"/>
</dbReference>
<feature type="domain" description="Polynucleotide kinase-phosphatase ligase" evidence="2">
    <location>
        <begin position="488"/>
        <end position="859"/>
    </location>
</feature>
<dbReference type="Proteomes" id="UP000198935">
    <property type="component" value="Unassembled WGS sequence"/>
</dbReference>
<dbReference type="InterPro" id="IPR050126">
    <property type="entry name" value="Ap4A_hydrolase"/>
</dbReference>
<evidence type="ECO:0000259" key="1">
    <source>
        <dbReference type="Pfam" id="PF00149"/>
    </source>
</evidence>
<accession>A0A1H3U2G9</accession>
<dbReference type="InterPro" id="IPR024028">
    <property type="entry name" value="PNKP_bac"/>
</dbReference>
<proteinExistence type="predicted"/>
<keyword evidence="3" id="KW-0808">Transferase</keyword>
<keyword evidence="3" id="KW-0418">Kinase</keyword>
<dbReference type="OrthoDB" id="9807890at2"/>
<dbReference type="InterPro" id="IPR041780">
    <property type="entry name" value="MPP_PrpE-like"/>
</dbReference>
<protein>
    <submittedName>
        <fullName evidence="3">Polynucleotide kinase-phosphatase</fullName>
    </submittedName>
</protein>
<dbReference type="InterPro" id="IPR027417">
    <property type="entry name" value="P-loop_NTPase"/>
</dbReference>
<gene>
    <name evidence="3" type="ORF">SAMN05421736_11763</name>
</gene>
<dbReference type="InterPro" id="IPR004843">
    <property type="entry name" value="Calcineurin-like_PHP"/>
</dbReference>
<dbReference type="Gene3D" id="3.30.470.30">
    <property type="entry name" value="DNA ligase/mRNA capping enzyme"/>
    <property type="match status" value="2"/>
</dbReference>
<dbReference type="PANTHER" id="PTHR42850:SF7">
    <property type="entry name" value="BIS(5'-NUCLEOSYL)-TETRAPHOSPHATASE PRPE [ASYMMETRICAL]"/>
    <property type="match status" value="1"/>
</dbReference>
<dbReference type="GO" id="GO:0016301">
    <property type="term" value="F:kinase activity"/>
    <property type="evidence" value="ECO:0007669"/>
    <property type="project" value="UniProtKB-KW"/>
</dbReference>
<dbReference type="NCBIfam" id="TIGR04075">
    <property type="entry name" value="bacter_Pnkp"/>
    <property type="match status" value="1"/>
</dbReference>
<dbReference type="EMBL" id="FNPI01000017">
    <property type="protein sequence ID" value="SDZ56251.1"/>
    <property type="molecule type" value="Genomic_DNA"/>
</dbReference>
<dbReference type="SUPFAM" id="SSF52540">
    <property type="entry name" value="P-loop containing nucleoside triphosphate hydrolases"/>
    <property type="match status" value="1"/>
</dbReference>
<dbReference type="CDD" id="cd07423">
    <property type="entry name" value="MPP_Prp_like"/>
    <property type="match status" value="1"/>
</dbReference>